<dbReference type="RefSeq" id="WP_338292965.1">
    <property type="nucleotide sequence ID" value="NZ_AP027272.1"/>
</dbReference>
<dbReference type="EMBL" id="AP027272">
    <property type="protein sequence ID" value="BDX06973.1"/>
    <property type="molecule type" value="Genomic_DNA"/>
</dbReference>
<evidence type="ECO:0000256" key="1">
    <source>
        <dbReference type="SAM" id="SignalP"/>
    </source>
</evidence>
<feature type="chain" id="PRO_5041211682" description="DUF3570 domain-containing protein" evidence="1">
    <location>
        <begin position="25"/>
        <end position="392"/>
    </location>
</feature>
<proteinExistence type="predicted"/>
<evidence type="ECO:0008006" key="4">
    <source>
        <dbReference type="Google" id="ProtNLM"/>
    </source>
</evidence>
<feature type="signal peptide" evidence="1">
    <location>
        <begin position="1"/>
        <end position="24"/>
    </location>
</feature>
<sequence length="392" mass="44545">MKKNNALLALSAAAACLPALQAKAQQIAQDFEIGIRHYNYEEAALDEDKVLNQQLDRYDIEVNQFRLVAPLSDTMQLNVDYQHEKMSGASPWYTFQLPGEEPKQVMSGASIEDTRKDYAATLKVALDRDVLSLGAARSTEDDYDSTSFSVGYAKESEDRLTTWSVSADVSNDDIYPVDTETFRTRPDTEQSKHSNSYLVSYARIMNKHWLMKIAAGYSRKSGYLSDPYKQVFVTGSLIGDSRPQKRISRTLAMQNRLFFDEYDAALHLDYRFYDDDWGIQSNTVDLAWYQNLDAGFQIVPSIRLYEQSEAFFYESFHTEQRADGNYSTDYRLSEYGAVTYGLKITKAFENWALMLSGEKYYSGGSTFLADAESENPALLDFTLISVGVDFTF</sequence>
<gene>
    <name evidence="2" type="ORF">MACH26_24940</name>
</gene>
<evidence type="ECO:0000313" key="2">
    <source>
        <dbReference type="EMBL" id="BDX06973.1"/>
    </source>
</evidence>
<name>A0AA48HW67_9ALTE</name>
<accession>A0AA48HW67</accession>
<dbReference type="PROSITE" id="PS51257">
    <property type="entry name" value="PROKAR_LIPOPROTEIN"/>
    <property type="match status" value="1"/>
</dbReference>
<evidence type="ECO:0000313" key="3">
    <source>
        <dbReference type="Proteomes" id="UP001333710"/>
    </source>
</evidence>
<dbReference type="Proteomes" id="UP001333710">
    <property type="component" value="Chromosome"/>
</dbReference>
<reference evidence="2" key="1">
    <citation type="submission" date="2023-01" db="EMBL/GenBank/DDBJ databases">
        <title>Complete genome sequence of Planctobacterium marinum strain Dej080120_11.</title>
        <authorList>
            <person name="Ueki S."/>
            <person name="Maruyama F."/>
        </authorList>
    </citation>
    <scope>NUCLEOTIDE SEQUENCE</scope>
    <source>
        <strain evidence="2">Dej080120_11</strain>
    </source>
</reference>
<keyword evidence="3" id="KW-1185">Reference proteome</keyword>
<organism evidence="2 3">
    <name type="scientific">Planctobacterium marinum</name>
    <dbReference type="NCBI Taxonomy" id="1631968"/>
    <lineage>
        <taxon>Bacteria</taxon>
        <taxon>Pseudomonadati</taxon>
        <taxon>Pseudomonadota</taxon>
        <taxon>Gammaproteobacteria</taxon>
        <taxon>Alteromonadales</taxon>
        <taxon>Alteromonadaceae</taxon>
        <taxon>Planctobacterium</taxon>
    </lineage>
</organism>
<dbReference type="InterPro" id="IPR021953">
    <property type="entry name" value="DUF3570"/>
</dbReference>
<dbReference type="Pfam" id="PF12094">
    <property type="entry name" value="DUF3570"/>
    <property type="match status" value="1"/>
</dbReference>
<dbReference type="KEGG" id="pmaw:MACH26_24940"/>
<protein>
    <recommendedName>
        <fullName evidence="4">DUF3570 domain-containing protein</fullName>
    </recommendedName>
</protein>
<dbReference type="AlphaFoldDB" id="A0AA48HW67"/>
<keyword evidence="1" id="KW-0732">Signal</keyword>